<keyword evidence="1" id="KW-0812">Transmembrane</keyword>
<comment type="caution">
    <text evidence="2">The sequence shown here is derived from an EMBL/GenBank/DDBJ whole genome shotgun (WGS) entry which is preliminary data.</text>
</comment>
<evidence type="ECO:0000313" key="2">
    <source>
        <dbReference type="EMBL" id="ETA85334.1"/>
    </source>
</evidence>
<evidence type="ECO:0000313" key="3">
    <source>
        <dbReference type="Proteomes" id="UP000018534"/>
    </source>
</evidence>
<dbReference type="AlphaFoldDB" id="V7IJ30"/>
<feature type="transmembrane region" description="Helical" evidence="1">
    <location>
        <begin position="69"/>
        <end position="93"/>
    </location>
</feature>
<reference evidence="2 3" key="1">
    <citation type="journal article" date="2014" name="Genome Announc.">
        <title>Whole-Genome Sequencing of Salmonella enterica subsp. enterica Serovar Cubana Strains Isolated from Agricultural Sources.</title>
        <authorList>
            <person name="Benahmed F.H."/>
            <person name="Gopinath G.R."/>
            <person name="Wang H."/>
            <person name="Jean-Gilles Beaubrun J."/>
            <person name="Grim C."/>
            <person name="Cheng C.M."/>
            <person name="McClelland M."/>
            <person name="Ayers S."/>
            <person name="Abbott J."/>
            <person name="Desai P."/>
            <person name="Frye J.G."/>
            <person name="Weinstock G."/>
            <person name="Hammack T.S."/>
            <person name="Hanes D.E."/>
            <person name="Rasmussen M.A."/>
            <person name="Davidson M.K."/>
        </authorList>
    </citation>
    <scope>NUCLEOTIDE SEQUENCE [LARGE SCALE GENOMIC DNA]</scope>
    <source>
        <strain evidence="2">76814</strain>
    </source>
</reference>
<dbReference type="NCBIfam" id="TIGR03745">
    <property type="entry name" value="conj_TIGR03745"/>
    <property type="match status" value="1"/>
</dbReference>
<protein>
    <submittedName>
        <fullName evidence="2">Integrating conjugative element membrane protein, PFL_4702 family</fullName>
    </submittedName>
</protein>
<dbReference type="HOGENOM" id="CLU_148565_0_0_6"/>
<evidence type="ECO:0000256" key="1">
    <source>
        <dbReference type="SAM" id="Phobius"/>
    </source>
</evidence>
<dbReference type="InterPro" id="IPR021356">
    <property type="entry name" value="Integr_conj_element_PFL4702"/>
</dbReference>
<dbReference type="EMBL" id="AZGR01000162">
    <property type="protein sequence ID" value="ETA85334.1"/>
    <property type="molecule type" value="Genomic_DNA"/>
</dbReference>
<keyword evidence="1" id="KW-1133">Transmembrane helix</keyword>
<dbReference type="Proteomes" id="UP000018534">
    <property type="component" value="Unassembled WGS sequence"/>
</dbReference>
<accession>V7IJ30</accession>
<proteinExistence type="predicted"/>
<dbReference type="PATRIC" id="fig|1192560.4.peg.4342"/>
<keyword evidence="1" id="KW-0472">Membrane</keyword>
<organism evidence="2 3">
    <name type="scientific">Salmonella enterica subsp. enterica serovar Cubana str. 76814</name>
    <dbReference type="NCBI Taxonomy" id="1192560"/>
    <lineage>
        <taxon>Bacteria</taxon>
        <taxon>Pseudomonadati</taxon>
        <taxon>Pseudomonadota</taxon>
        <taxon>Gammaproteobacteria</taxon>
        <taxon>Enterobacterales</taxon>
        <taxon>Enterobacteriaceae</taxon>
        <taxon>Salmonella</taxon>
    </lineage>
</organism>
<feature type="transmembrane region" description="Helical" evidence="1">
    <location>
        <begin position="105"/>
        <end position="124"/>
    </location>
</feature>
<name>V7IJ30_SALET</name>
<gene>
    <name evidence="2" type="ORF">A628_04699</name>
</gene>
<dbReference type="Pfam" id="PF11190">
    <property type="entry name" value="DUF2976"/>
    <property type="match status" value="1"/>
</dbReference>
<sequence length="131" mass="13692">MNSMHHSESVVARLRRLASRTLTRAGTLALLGWLTCKPAFADLPSVEAPESGGGSGLSGQIKGYLQDGIVIGGLVVAAVAFINVAIAALHTFTEVRNEKATWTKFGAIVVVGVVLLVAVIWLLGKSADILL</sequence>